<name>A0A6M4HA90_9PROT</name>
<dbReference type="PANTHER" id="PTHR43179:SF10">
    <property type="entry name" value="GLYCOSYL TRANSFERASE"/>
    <property type="match status" value="1"/>
</dbReference>
<evidence type="ECO:0000313" key="2">
    <source>
        <dbReference type="Proteomes" id="UP000503096"/>
    </source>
</evidence>
<dbReference type="GO" id="GO:0102096">
    <property type="term" value="F:decaprenyl-N-acetyl-alpha-D-glucosaminyl-pyrophosphate:dTDP-alpha-L-rhamnose rhamnosyltransferase activity"/>
    <property type="evidence" value="ECO:0007669"/>
    <property type="project" value="UniProtKB-EC"/>
</dbReference>
<keyword evidence="2" id="KW-1185">Reference proteome</keyword>
<sequence>MPARLTVAVVTYNPDPVLLRHTVESLAIASNQARADGVLAGTRLLLVDNGPQESAALVREVADEWPAALGSAEVVSGHGNVGYGRGNNAVMGRLDSDFHLVMNPDVELDANALTAALTVLRDHPDVGLVAPAAFGDDGARQYLCKRRPSVGVLFLRGFAPSFVRRRFTAALDAYEMRDVIGDQLLKGVPLASGCFMLMRTALFRQLGGFDPRFFMYFEDYDLSLRVGRESTVAYVPGARIVHHGGDASRKGVRHIAWFVASAWKFFSMYGWR</sequence>
<dbReference type="Gene3D" id="3.90.550.10">
    <property type="entry name" value="Spore Coat Polysaccharide Biosynthesis Protein SpsA, Chain A"/>
    <property type="match status" value="1"/>
</dbReference>
<keyword evidence="1" id="KW-0808">Transferase</keyword>
<dbReference type="InterPro" id="IPR029044">
    <property type="entry name" value="Nucleotide-diphossugar_trans"/>
</dbReference>
<reference evidence="1 2" key="1">
    <citation type="submission" date="2020-04" db="EMBL/GenBank/DDBJ databases">
        <title>Usitatibacter rugosus gen. nov., sp. nov. and Usitatibacter palustris sp. nov., novel members of Usitatibacteraceae fam. nov. within the order Nitrosomonadales isolated from soil.</title>
        <authorList>
            <person name="Huber K.J."/>
            <person name="Neumann-Schaal M."/>
            <person name="Geppert A."/>
            <person name="Luckner M."/>
            <person name="Wanner G."/>
            <person name="Overmann J."/>
        </authorList>
    </citation>
    <scope>NUCLEOTIDE SEQUENCE [LARGE SCALE GENOMIC DNA]</scope>
    <source>
        <strain evidence="1 2">Swamp67</strain>
    </source>
</reference>
<dbReference type="EMBL" id="CP053073">
    <property type="protein sequence ID" value="QJR16461.1"/>
    <property type="molecule type" value="Genomic_DNA"/>
</dbReference>
<gene>
    <name evidence="1" type="primary">wbbL</name>
    <name evidence="1" type="ORF">DSM104440_03296</name>
</gene>
<protein>
    <submittedName>
        <fullName evidence="1">N-acetylglucosaminyl-diphospho-decaprenol L-rhamnosyltransferase</fullName>
        <ecNumber evidence="1">2.4.1.289</ecNumber>
    </submittedName>
</protein>
<dbReference type="KEGG" id="upl:DSM104440_03296"/>
<dbReference type="CDD" id="cd04186">
    <property type="entry name" value="GT_2_like_c"/>
    <property type="match status" value="1"/>
</dbReference>
<proteinExistence type="predicted"/>
<dbReference type="Proteomes" id="UP000503096">
    <property type="component" value="Chromosome"/>
</dbReference>
<keyword evidence="1" id="KW-0328">Glycosyltransferase</keyword>
<dbReference type="EC" id="2.4.1.289" evidence="1"/>
<dbReference type="RefSeq" id="WP_171164575.1">
    <property type="nucleotide sequence ID" value="NZ_CP053073.1"/>
</dbReference>
<dbReference type="PANTHER" id="PTHR43179">
    <property type="entry name" value="RHAMNOSYLTRANSFERASE WBBL"/>
    <property type="match status" value="1"/>
</dbReference>
<dbReference type="FunCoup" id="A0A6M4HA90">
    <property type="interactions" value="4"/>
</dbReference>
<organism evidence="1 2">
    <name type="scientific">Usitatibacter palustris</name>
    <dbReference type="NCBI Taxonomy" id="2732487"/>
    <lineage>
        <taxon>Bacteria</taxon>
        <taxon>Pseudomonadati</taxon>
        <taxon>Pseudomonadota</taxon>
        <taxon>Betaproteobacteria</taxon>
        <taxon>Nitrosomonadales</taxon>
        <taxon>Usitatibacteraceae</taxon>
        <taxon>Usitatibacter</taxon>
    </lineage>
</organism>
<evidence type="ECO:0000313" key="1">
    <source>
        <dbReference type="EMBL" id="QJR16461.1"/>
    </source>
</evidence>
<accession>A0A6M4HA90</accession>
<dbReference type="SUPFAM" id="SSF53448">
    <property type="entry name" value="Nucleotide-diphospho-sugar transferases"/>
    <property type="match status" value="1"/>
</dbReference>
<dbReference type="InParanoid" id="A0A6M4HA90"/>
<dbReference type="Pfam" id="PF13641">
    <property type="entry name" value="Glyco_tranf_2_3"/>
    <property type="match status" value="1"/>
</dbReference>
<dbReference type="AlphaFoldDB" id="A0A6M4HA90"/>